<accession>A0ABS5PRB0</accession>
<dbReference type="PROSITE" id="PS51096">
    <property type="entry name" value="PTS_EIIA_TYPE_4"/>
    <property type="match status" value="1"/>
</dbReference>
<dbReference type="PANTHER" id="PTHR32071">
    <property type="entry name" value="TRANSCRIPTIONAL REGULATORY PROTEIN"/>
    <property type="match status" value="1"/>
</dbReference>
<dbReference type="Proteomes" id="UP000746471">
    <property type="component" value="Unassembled WGS sequence"/>
</dbReference>
<dbReference type="Gene3D" id="3.40.930.10">
    <property type="entry name" value="Mannitol-specific EII, Chain A"/>
    <property type="match status" value="1"/>
</dbReference>
<dbReference type="SUPFAM" id="SSF63520">
    <property type="entry name" value="PTS-regulatory domain, PRD"/>
    <property type="match status" value="1"/>
</dbReference>
<protein>
    <submittedName>
        <fullName evidence="8">Sigma 54-interacting transcriptional regulator</fullName>
    </submittedName>
</protein>
<dbReference type="InterPro" id="IPR036662">
    <property type="entry name" value="PTS_EIIA_man-typ_sf"/>
</dbReference>
<evidence type="ECO:0000313" key="9">
    <source>
        <dbReference type="Proteomes" id="UP000746471"/>
    </source>
</evidence>
<organism evidence="8 9">
    <name type="scientific">Fusibacter paucivorans</name>
    <dbReference type="NCBI Taxonomy" id="76009"/>
    <lineage>
        <taxon>Bacteria</taxon>
        <taxon>Bacillati</taxon>
        <taxon>Bacillota</taxon>
        <taxon>Clostridia</taxon>
        <taxon>Eubacteriales</taxon>
        <taxon>Eubacteriales Family XII. Incertae Sedis</taxon>
        <taxon>Fusibacter</taxon>
    </lineage>
</organism>
<dbReference type="InterPro" id="IPR002078">
    <property type="entry name" value="Sigma_54_int"/>
</dbReference>
<dbReference type="SUPFAM" id="SSF52540">
    <property type="entry name" value="P-loop containing nucleoside triphosphate hydrolases"/>
    <property type="match status" value="1"/>
</dbReference>
<feature type="domain" description="PTS EIIA type-4" evidence="6">
    <location>
        <begin position="623"/>
        <end position="746"/>
    </location>
</feature>
<evidence type="ECO:0000259" key="7">
    <source>
        <dbReference type="PROSITE" id="PS51372"/>
    </source>
</evidence>
<sequence>MVEQLKRILAEENPKQPYTDENLAQLLALRRERVIELRMSLGIPDSRERLKAQLIAACIPLLKEDPDQSVRHLTTVLQQEGYSISRYLVKIVRDEIIDGNLSTCAEREKLIVGKAIVSPSAGKAPSIDNHQIPSPIQPMQTLTKAPFDEGFDSIIGREGGLLTQVNQAKAAMAYPPKGLSTLIIGPSGTGKTYLAEAMYRFGVQNSILKQEAPFIAFNCADYADNPQLLMSQLFGHVKGAFSGAAEDKKGLVETADGGILFLDEVHRLPSEGQELLFYLLDKGEFRRLGDSGSVRRVDVRVIAATTKPPESSLLLTFRRRMPMVITIPPLSERPLKERYTFLRHFFYEEMRKLNQKIVVKAEAVRILLTYQCPGNVGQMKGDIQVACAEGFLARMVQQSDEVNITPALLEKMKPDMNQIGGDVGKLNHYTREIIFDPESAHDVMNGSVHDGADTLMTEEPPTIYEVIQTALNEAVHLSADDETRMDAVKVQIDAHLRALQSRYVDVPNPSKENVWDSIVDAQTITTVDHALTFIKPQFPRLDANIRSILAVHLDAVVKSLAMGSYLRNTELAQTAKNFPSEYAAAVLMIKQISNELNLTIPGEEAAIVAMYLKAYSSGKTGGRIRVIVLTHGQVGKAMADVANRMLDVNNAVGISMELDESVDSAFERVCNVVVSIDEGQGCILLVDMGSLVSFGQKITERTGIKVRCVARADTLMVLDALRRANLGEDYSVDALAQALEAGRSYGIHVPEGDFTGKPPVLITLCITGEGNARNIRNVLETSFPGIKGNIEMIELGLFDRNQFLERINTLQKTRDITAIVGTINPDLPGIPFFSLDYVMTGHGTLALSNLLSQRTQLKVRLSDLVRPDITLCNPQATSKNEVIDLLTGKLVEAGYVSEGFLLSVYKRENLGDTCLDVGIAIPHGDNAEVIKPGIAVAKLEHPLYWSAGLVADCVFLFAIDEQCGDYIEIFYQKIRDEKWIESLKKASSEVEVLRLMQ</sequence>
<dbReference type="Pfam" id="PF00874">
    <property type="entry name" value="PRD"/>
    <property type="match status" value="1"/>
</dbReference>
<dbReference type="Pfam" id="PF00158">
    <property type="entry name" value="Sigma54_activat"/>
    <property type="match status" value="1"/>
</dbReference>
<keyword evidence="2" id="KW-0547">Nucleotide-binding</keyword>
<keyword evidence="3" id="KW-0067">ATP-binding</keyword>
<dbReference type="CDD" id="cd00211">
    <property type="entry name" value="PTS_IIA_fru"/>
    <property type="match status" value="1"/>
</dbReference>
<reference evidence="8 9" key="1">
    <citation type="submission" date="2021-05" db="EMBL/GenBank/DDBJ databases">
        <title>Fusibacter ferrireducens sp. nov., an anaerobic, sulfur- and Fe-reducing bacterium isolated from the mangrove sediment.</title>
        <authorList>
            <person name="Qiu D."/>
        </authorList>
    </citation>
    <scope>NUCLEOTIDE SEQUENCE [LARGE SCALE GENOMIC DNA]</scope>
    <source>
        <strain evidence="8 9">DSM 12116</strain>
    </source>
</reference>
<dbReference type="EMBL" id="JAHBCL010000022">
    <property type="protein sequence ID" value="MBS7527606.1"/>
    <property type="molecule type" value="Genomic_DNA"/>
</dbReference>
<dbReference type="InterPro" id="IPR004701">
    <property type="entry name" value="PTS_EIIA_man-typ"/>
</dbReference>
<dbReference type="PROSITE" id="PS00676">
    <property type="entry name" value="SIGMA54_INTERACT_2"/>
    <property type="match status" value="1"/>
</dbReference>
<keyword evidence="1" id="KW-0808">Transferase</keyword>
<evidence type="ECO:0000256" key="3">
    <source>
        <dbReference type="ARBA" id="ARBA00022840"/>
    </source>
</evidence>
<dbReference type="InterPro" id="IPR036634">
    <property type="entry name" value="PRD_sf"/>
</dbReference>
<dbReference type="Pfam" id="PF03610">
    <property type="entry name" value="EIIA-man"/>
    <property type="match status" value="1"/>
</dbReference>
<dbReference type="PROSITE" id="PS50045">
    <property type="entry name" value="SIGMA54_INTERACT_4"/>
    <property type="match status" value="1"/>
</dbReference>
<evidence type="ECO:0000259" key="5">
    <source>
        <dbReference type="PROSITE" id="PS51094"/>
    </source>
</evidence>
<name>A0ABS5PRB0_9FIRM</name>
<feature type="domain" description="PTS EIIA type-2" evidence="5">
    <location>
        <begin position="863"/>
        <end position="997"/>
    </location>
</feature>
<feature type="domain" description="PRD" evidence="7">
    <location>
        <begin position="518"/>
        <end position="622"/>
    </location>
</feature>
<dbReference type="Gene3D" id="1.10.10.60">
    <property type="entry name" value="Homeodomain-like"/>
    <property type="match status" value="1"/>
</dbReference>
<dbReference type="Gene3D" id="3.40.50.510">
    <property type="entry name" value="Phosphotransferase system, mannose-type IIA component"/>
    <property type="match status" value="1"/>
</dbReference>
<evidence type="ECO:0000259" key="4">
    <source>
        <dbReference type="PROSITE" id="PS50045"/>
    </source>
</evidence>
<dbReference type="PROSITE" id="PS51372">
    <property type="entry name" value="PRD_2"/>
    <property type="match status" value="1"/>
</dbReference>
<dbReference type="SMART" id="SM00382">
    <property type="entry name" value="AAA"/>
    <property type="match status" value="1"/>
</dbReference>
<evidence type="ECO:0000256" key="1">
    <source>
        <dbReference type="ARBA" id="ARBA00022679"/>
    </source>
</evidence>
<dbReference type="PANTHER" id="PTHR32071:SF38">
    <property type="entry name" value="PSP OPERON TRANSCRIPTIONAL ACTIVATOR"/>
    <property type="match status" value="1"/>
</dbReference>
<dbReference type="Gene3D" id="3.40.50.300">
    <property type="entry name" value="P-loop containing nucleotide triphosphate hydrolases"/>
    <property type="match status" value="1"/>
</dbReference>
<dbReference type="InterPro" id="IPR016152">
    <property type="entry name" value="PTrfase/Anion_transptr"/>
</dbReference>
<dbReference type="Gene3D" id="1.10.1790.10">
    <property type="entry name" value="PRD domain"/>
    <property type="match status" value="1"/>
</dbReference>
<evidence type="ECO:0000256" key="2">
    <source>
        <dbReference type="ARBA" id="ARBA00022741"/>
    </source>
</evidence>
<comment type="caution">
    <text evidence="8">The sequence shown here is derived from an EMBL/GenBank/DDBJ whole genome shotgun (WGS) entry which is preliminary data.</text>
</comment>
<dbReference type="InterPro" id="IPR003593">
    <property type="entry name" value="AAA+_ATPase"/>
</dbReference>
<gene>
    <name evidence="8" type="ORF">KHM83_13050</name>
</gene>
<proteinExistence type="predicted"/>
<dbReference type="CDD" id="cd00009">
    <property type="entry name" value="AAA"/>
    <property type="match status" value="1"/>
</dbReference>
<feature type="domain" description="Sigma-54 factor interaction" evidence="4">
    <location>
        <begin position="154"/>
        <end position="388"/>
    </location>
</feature>
<dbReference type="SUPFAM" id="SSF55804">
    <property type="entry name" value="Phoshotransferase/anion transport protein"/>
    <property type="match status" value="1"/>
</dbReference>
<dbReference type="Pfam" id="PF00359">
    <property type="entry name" value="PTS_EIIA_2"/>
    <property type="match status" value="1"/>
</dbReference>
<evidence type="ECO:0000259" key="6">
    <source>
        <dbReference type="PROSITE" id="PS51096"/>
    </source>
</evidence>
<dbReference type="SUPFAM" id="SSF53062">
    <property type="entry name" value="PTS system fructose IIA component-like"/>
    <property type="match status" value="1"/>
</dbReference>
<dbReference type="InterPro" id="IPR027417">
    <property type="entry name" value="P-loop_NTPase"/>
</dbReference>
<evidence type="ECO:0000313" key="8">
    <source>
        <dbReference type="EMBL" id="MBS7527606.1"/>
    </source>
</evidence>
<dbReference type="PROSITE" id="PS51094">
    <property type="entry name" value="PTS_EIIA_TYPE_2"/>
    <property type="match status" value="1"/>
</dbReference>
<dbReference type="InterPro" id="IPR025943">
    <property type="entry name" value="Sigma_54_int_dom_ATP-bd_2"/>
</dbReference>
<dbReference type="InterPro" id="IPR011608">
    <property type="entry name" value="PRD"/>
</dbReference>
<dbReference type="RefSeq" id="WP_213237468.1">
    <property type="nucleotide sequence ID" value="NZ_JAHBCL010000022.1"/>
</dbReference>
<dbReference type="InterPro" id="IPR002178">
    <property type="entry name" value="PTS_EIIA_type-2_dom"/>
</dbReference>
<keyword evidence="9" id="KW-1185">Reference proteome</keyword>